<sequence>MSAPLGAFFFAMIKSPDWDRLSPVKNLSRKLFGAGRIEGIAGSSTTLRDGEQVNGISLEKIVALVILAGEVMLKNGAETSRVEQTMVHMARACGAAKVESFAIPTGVFVTVTDGAGNSLTTMRRVYNRTINLDRIAKVNELSRRLADHRLDYEAAQSLLQHIAKERSGFSLGPSVIASGVVGAGFAVLQDAGPGEAGFAFLAAALVRYIAHIVSRLHGVRFTFEFLGAMAAALTGVMVNWLWPQISRDIVIVGGIIPLVPGVAITNAISDVIAGDLLSGLSRGLEAALTSVAVAMGVVIVLAISV</sequence>
<evidence type="ECO:0000313" key="10">
    <source>
        <dbReference type="Proteomes" id="UP000243333"/>
    </source>
</evidence>
<keyword evidence="2" id="KW-1003">Cell membrane</keyword>
<dbReference type="GO" id="GO:0022857">
    <property type="term" value="F:transmembrane transporter activity"/>
    <property type="evidence" value="ECO:0007669"/>
    <property type="project" value="InterPro"/>
</dbReference>
<name>A0A1G7IWH3_9FIRM</name>
<dbReference type="STRING" id="1123285.SAMN05660235_00691"/>
<evidence type="ECO:0000256" key="7">
    <source>
        <dbReference type="SAM" id="Phobius"/>
    </source>
</evidence>
<keyword evidence="4 7" id="KW-1133">Transmembrane helix</keyword>
<dbReference type="PANTHER" id="PTHR34390">
    <property type="entry name" value="UPF0442 PROTEIN YJJB-RELATED"/>
    <property type="match status" value="1"/>
</dbReference>
<evidence type="ECO:0000256" key="2">
    <source>
        <dbReference type="ARBA" id="ARBA00022475"/>
    </source>
</evidence>
<dbReference type="InterPro" id="IPR010619">
    <property type="entry name" value="ThrE-like_N"/>
</dbReference>
<proteinExistence type="inferred from homology"/>
<dbReference type="Pfam" id="PF06738">
    <property type="entry name" value="ThrE"/>
    <property type="match status" value="1"/>
</dbReference>
<feature type="transmembrane region" description="Helical" evidence="7">
    <location>
        <begin position="249"/>
        <end position="272"/>
    </location>
</feature>
<keyword evidence="10" id="KW-1185">Reference proteome</keyword>
<reference evidence="10" key="1">
    <citation type="submission" date="2016-10" db="EMBL/GenBank/DDBJ databases">
        <authorList>
            <person name="Varghese N."/>
            <person name="Submissions S."/>
        </authorList>
    </citation>
    <scope>NUCLEOTIDE SEQUENCE [LARGE SCALE GENOMIC DNA]</scope>
    <source>
        <strain evidence="10">DSM 23256</strain>
    </source>
</reference>
<evidence type="ECO:0000256" key="1">
    <source>
        <dbReference type="ARBA" id="ARBA00004651"/>
    </source>
</evidence>
<evidence type="ECO:0000313" key="9">
    <source>
        <dbReference type="EMBL" id="SDF17082.1"/>
    </source>
</evidence>
<dbReference type="EMBL" id="FNBU01000003">
    <property type="protein sequence ID" value="SDF17082.1"/>
    <property type="molecule type" value="Genomic_DNA"/>
</dbReference>
<keyword evidence="5 7" id="KW-0472">Membrane</keyword>
<comment type="subcellular location">
    <subcellularLocation>
        <location evidence="1">Cell membrane</location>
        <topology evidence="1">Multi-pass membrane protein</topology>
    </subcellularLocation>
</comment>
<evidence type="ECO:0000256" key="3">
    <source>
        <dbReference type="ARBA" id="ARBA00022692"/>
    </source>
</evidence>
<comment type="similarity">
    <text evidence="6">Belongs to the ThrE exporter (TC 2.A.79) family.</text>
</comment>
<feature type="transmembrane region" description="Helical" evidence="7">
    <location>
        <begin position="284"/>
        <end position="303"/>
    </location>
</feature>
<evidence type="ECO:0000256" key="4">
    <source>
        <dbReference type="ARBA" id="ARBA00022989"/>
    </source>
</evidence>
<feature type="transmembrane region" description="Helical" evidence="7">
    <location>
        <begin position="225"/>
        <end position="243"/>
    </location>
</feature>
<dbReference type="AlphaFoldDB" id="A0A1G7IWH3"/>
<accession>A0A1G7IWH3</accession>
<evidence type="ECO:0000256" key="5">
    <source>
        <dbReference type="ARBA" id="ARBA00023136"/>
    </source>
</evidence>
<evidence type="ECO:0000259" key="8">
    <source>
        <dbReference type="Pfam" id="PF06738"/>
    </source>
</evidence>
<organism evidence="9 10">
    <name type="scientific">Sporolituus thermophilus DSM 23256</name>
    <dbReference type="NCBI Taxonomy" id="1123285"/>
    <lineage>
        <taxon>Bacteria</taxon>
        <taxon>Bacillati</taxon>
        <taxon>Bacillota</taxon>
        <taxon>Negativicutes</taxon>
        <taxon>Selenomonadales</taxon>
        <taxon>Sporomusaceae</taxon>
        <taxon>Sporolituus</taxon>
    </lineage>
</organism>
<feature type="domain" description="Threonine/serine exporter-like N-terminal" evidence="8">
    <location>
        <begin position="64"/>
        <end position="303"/>
    </location>
</feature>
<dbReference type="GO" id="GO:0015744">
    <property type="term" value="P:succinate transport"/>
    <property type="evidence" value="ECO:0007669"/>
    <property type="project" value="TreeGrafter"/>
</dbReference>
<evidence type="ECO:0000256" key="6">
    <source>
        <dbReference type="ARBA" id="ARBA00034125"/>
    </source>
</evidence>
<dbReference type="PANTHER" id="PTHR34390:SF2">
    <property type="entry name" value="SUCCINATE TRANSPORTER SUBUNIT YJJP-RELATED"/>
    <property type="match status" value="1"/>
</dbReference>
<dbReference type="InterPro" id="IPR050539">
    <property type="entry name" value="ThrE_Dicarb/AminoAcid_Exp"/>
</dbReference>
<keyword evidence="3 7" id="KW-0812">Transmembrane</keyword>
<dbReference type="GO" id="GO:0005886">
    <property type="term" value="C:plasma membrane"/>
    <property type="evidence" value="ECO:0007669"/>
    <property type="project" value="UniProtKB-SubCell"/>
</dbReference>
<dbReference type="Proteomes" id="UP000243333">
    <property type="component" value="Unassembled WGS sequence"/>
</dbReference>
<protein>
    <submittedName>
        <fullName evidence="9">Uncharacterized membrane protein YjjP, DUF1212 family</fullName>
    </submittedName>
</protein>
<gene>
    <name evidence="9" type="ORF">SAMN05660235_00691</name>
</gene>